<comment type="caution">
    <text evidence="4">The sequence shown here is derived from an EMBL/GenBank/DDBJ whole genome shotgun (WGS) entry which is preliminary data.</text>
</comment>
<accession>A0A2I1M318</accession>
<dbReference type="Gene3D" id="3.40.50.2300">
    <property type="match status" value="1"/>
</dbReference>
<dbReference type="InterPro" id="IPR011006">
    <property type="entry name" value="CheY-like_superfamily"/>
</dbReference>
<keyword evidence="4" id="KW-0238">DNA-binding</keyword>
<gene>
    <name evidence="4" type="ORF">CYJ32_07125</name>
</gene>
<dbReference type="InterPro" id="IPR007492">
    <property type="entry name" value="LytTR_DNA-bd_dom"/>
</dbReference>
<feature type="modified residue" description="4-aspartylphosphate" evidence="1">
    <location>
        <position position="57"/>
    </location>
</feature>
<evidence type="ECO:0000313" key="4">
    <source>
        <dbReference type="EMBL" id="PKZ14504.1"/>
    </source>
</evidence>
<dbReference type="Gene3D" id="2.40.50.1020">
    <property type="entry name" value="LytTr DNA-binding domain"/>
    <property type="match status" value="1"/>
</dbReference>
<organism evidence="4 5">
    <name type="scientific">Alloscardovia omnicolens</name>
    <dbReference type="NCBI Taxonomy" id="419015"/>
    <lineage>
        <taxon>Bacteria</taxon>
        <taxon>Bacillati</taxon>
        <taxon>Actinomycetota</taxon>
        <taxon>Actinomycetes</taxon>
        <taxon>Bifidobacteriales</taxon>
        <taxon>Bifidobacteriaceae</taxon>
        <taxon>Alloscardovia</taxon>
    </lineage>
</organism>
<dbReference type="InterPro" id="IPR046947">
    <property type="entry name" value="LytR-like"/>
</dbReference>
<proteinExistence type="predicted"/>
<dbReference type="PANTHER" id="PTHR37299">
    <property type="entry name" value="TRANSCRIPTIONAL REGULATOR-RELATED"/>
    <property type="match status" value="1"/>
</dbReference>
<name>A0A2I1M318_9BIFI</name>
<evidence type="ECO:0000313" key="5">
    <source>
        <dbReference type="Proteomes" id="UP000242263"/>
    </source>
</evidence>
<dbReference type="GO" id="GO:0000156">
    <property type="term" value="F:phosphorelay response regulator activity"/>
    <property type="evidence" value="ECO:0007669"/>
    <property type="project" value="InterPro"/>
</dbReference>
<evidence type="ECO:0000256" key="1">
    <source>
        <dbReference type="PROSITE-ProRule" id="PRU00169"/>
    </source>
</evidence>
<dbReference type="RefSeq" id="WP_021617193.1">
    <property type="nucleotide sequence ID" value="NZ_JASOIG010000007.1"/>
</dbReference>
<dbReference type="SUPFAM" id="SSF52172">
    <property type="entry name" value="CheY-like"/>
    <property type="match status" value="1"/>
</dbReference>
<protein>
    <submittedName>
        <fullName evidence="4">DNA-binding response regulator</fullName>
    </submittedName>
</protein>
<dbReference type="PROSITE" id="PS50110">
    <property type="entry name" value="RESPONSE_REGULATORY"/>
    <property type="match status" value="1"/>
</dbReference>
<evidence type="ECO:0000259" key="2">
    <source>
        <dbReference type="PROSITE" id="PS50110"/>
    </source>
</evidence>
<dbReference type="GO" id="GO:0003677">
    <property type="term" value="F:DNA binding"/>
    <property type="evidence" value="ECO:0007669"/>
    <property type="project" value="UniProtKB-KW"/>
</dbReference>
<feature type="domain" description="HTH LytTR-type" evidence="3">
    <location>
        <begin position="131"/>
        <end position="230"/>
    </location>
</feature>
<dbReference type="PROSITE" id="PS50930">
    <property type="entry name" value="HTH_LYTTR"/>
    <property type="match status" value="1"/>
</dbReference>
<dbReference type="Pfam" id="PF00072">
    <property type="entry name" value="Response_reg"/>
    <property type="match status" value="1"/>
</dbReference>
<dbReference type="SMART" id="SM00448">
    <property type="entry name" value="REC"/>
    <property type="match status" value="1"/>
</dbReference>
<feature type="domain" description="Response regulatory" evidence="2">
    <location>
        <begin position="2"/>
        <end position="120"/>
    </location>
</feature>
<evidence type="ECO:0000259" key="3">
    <source>
        <dbReference type="PROSITE" id="PS50930"/>
    </source>
</evidence>
<dbReference type="AlphaFoldDB" id="A0A2I1M318"/>
<dbReference type="SMART" id="SM00850">
    <property type="entry name" value="LytTR"/>
    <property type="match status" value="1"/>
</dbReference>
<sequence>MRLALVDDDAEIRSLLRAYVQRYNTEYGTSISTYDFTRGSDLLHNYERGVFDVIFLDIEMPGINGMETATQIRRIDDAVALVFVTHLAQFAVQGYEVQASDYIIKPLSYFDFAMKITRILKTIEGKTSTVLAITTTDGLRSINLADVSFLEARDHYVFISTVHGAVYKVRDSMTNQSRVFEQYGFLRVHKSFAVNMKHIEAIYTTEIICAGRSIPIGRSYKKDVQPAFLAYVGGQ</sequence>
<dbReference type="Pfam" id="PF04397">
    <property type="entry name" value="LytTR"/>
    <property type="match status" value="1"/>
</dbReference>
<dbReference type="EMBL" id="PKGU01000005">
    <property type="protein sequence ID" value="PKZ14504.1"/>
    <property type="molecule type" value="Genomic_DNA"/>
</dbReference>
<keyword evidence="1" id="KW-0597">Phosphoprotein</keyword>
<dbReference type="InterPro" id="IPR001789">
    <property type="entry name" value="Sig_transdc_resp-reg_receiver"/>
</dbReference>
<reference evidence="4 5" key="1">
    <citation type="submission" date="2017-12" db="EMBL/GenBank/DDBJ databases">
        <title>Phylogenetic diversity of female urinary microbiome.</title>
        <authorList>
            <person name="Thomas-White K."/>
            <person name="Wolfe A.J."/>
        </authorList>
    </citation>
    <scope>NUCLEOTIDE SEQUENCE [LARGE SCALE GENOMIC DNA]</scope>
    <source>
        <strain evidence="4 5">UMB0064</strain>
    </source>
</reference>
<dbReference type="PANTHER" id="PTHR37299:SF1">
    <property type="entry name" value="STAGE 0 SPORULATION PROTEIN A HOMOLOG"/>
    <property type="match status" value="1"/>
</dbReference>
<dbReference type="Proteomes" id="UP000242263">
    <property type="component" value="Unassembled WGS sequence"/>
</dbReference>